<accession>A0ABT0MGE5</accession>
<dbReference type="HAMAP" id="MF_01924">
    <property type="entry name" value="A_A_dipeptidase"/>
    <property type="match status" value="1"/>
</dbReference>
<keyword evidence="5 9" id="KW-0862">Zinc</keyword>
<keyword evidence="2 9" id="KW-0645">Protease</keyword>
<comment type="catalytic activity">
    <reaction evidence="1 9 10">
        <text>D-alanyl-D-alanine + H2O = 2 D-alanine</text>
        <dbReference type="Rhea" id="RHEA:20661"/>
        <dbReference type="ChEBI" id="CHEBI:15377"/>
        <dbReference type="ChEBI" id="CHEBI:57416"/>
        <dbReference type="ChEBI" id="CHEBI:57822"/>
        <dbReference type="EC" id="3.4.13.22"/>
    </reaction>
</comment>
<evidence type="ECO:0000256" key="9">
    <source>
        <dbReference type="HAMAP-Rule" id="MF_01924"/>
    </source>
</evidence>
<keyword evidence="6 9" id="KW-0224">Dipeptidase</keyword>
<keyword evidence="4 9" id="KW-0378">Hydrolase</keyword>
<name>A0ABT0MGE5_9GAMM</name>
<evidence type="ECO:0000256" key="2">
    <source>
        <dbReference type="ARBA" id="ARBA00022670"/>
    </source>
</evidence>
<keyword evidence="7 9" id="KW-0482">Metalloprotease</keyword>
<evidence type="ECO:0000256" key="5">
    <source>
        <dbReference type="ARBA" id="ARBA00022833"/>
    </source>
</evidence>
<evidence type="ECO:0000256" key="6">
    <source>
        <dbReference type="ARBA" id="ARBA00022997"/>
    </source>
</evidence>
<feature type="binding site" evidence="9">
    <location>
        <position position="171"/>
    </location>
    <ligand>
        <name>Zn(2+)</name>
        <dbReference type="ChEBI" id="CHEBI:29105"/>
        <note>catalytic</note>
    </ligand>
</feature>
<dbReference type="Pfam" id="PF01427">
    <property type="entry name" value="Peptidase_M15"/>
    <property type="match status" value="1"/>
</dbReference>
<dbReference type="EMBL" id="JAMBEP010000001">
    <property type="protein sequence ID" value="MCL1633942.1"/>
    <property type="molecule type" value="Genomic_DNA"/>
</dbReference>
<feature type="binding site" evidence="9">
    <location>
        <position position="235"/>
    </location>
    <ligand>
        <name>Zn(2+)</name>
        <dbReference type="ChEBI" id="CHEBI:29105"/>
        <note>catalytic</note>
    </ligand>
</feature>
<gene>
    <name evidence="9" type="primary">ddpX</name>
    <name evidence="11" type="ORF">M2650_04700</name>
</gene>
<reference evidence="11 12" key="1">
    <citation type="submission" date="2022-05" db="EMBL/GenBank/DDBJ databases">
        <title>Luteimonas sp. SX5, whole genome shotgun sequencing project.</title>
        <authorList>
            <person name="Zhao G."/>
            <person name="Shen L."/>
        </authorList>
    </citation>
    <scope>NUCLEOTIDE SEQUENCE [LARGE SCALE GENOMIC DNA]</scope>
    <source>
        <strain evidence="11 12">SX5</strain>
    </source>
</reference>
<organism evidence="11 12">
    <name type="scientific">Luteimonas galliterrae</name>
    <dbReference type="NCBI Taxonomy" id="2940486"/>
    <lineage>
        <taxon>Bacteria</taxon>
        <taxon>Pseudomonadati</taxon>
        <taxon>Pseudomonadota</taxon>
        <taxon>Gammaproteobacteria</taxon>
        <taxon>Lysobacterales</taxon>
        <taxon>Lysobacteraceae</taxon>
        <taxon>Luteimonas</taxon>
    </lineage>
</organism>
<evidence type="ECO:0000256" key="4">
    <source>
        <dbReference type="ARBA" id="ARBA00022801"/>
    </source>
</evidence>
<feature type="active site" description="Proton donor/acceptor" evidence="9">
    <location>
        <position position="232"/>
    </location>
</feature>
<protein>
    <recommendedName>
        <fullName evidence="9 10">D-alanyl-D-alanine dipeptidase</fullName>
        <shortName evidence="9 10">D-Ala-D-Ala dipeptidase</shortName>
        <ecNumber evidence="9 10">3.4.13.22</ecNumber>
    </recommendedName>
</protein>
<dbReference type="PANTHER" id="PTHR43126">
    <property type="entry name" value="D-ALANYL-D-ALANINE DIPEPTIDASE"/>
    <property type="match status" value="1"/>
</dbReference>
<dbReference type="Proteomes" id="UP001431217">
    <property type="component" value="Unassembled WGS sequence"/>
</dbReference>
<comment type="similarity">
    <text evidence="9 10">Belongs to the peptidase M15D family.</text>
</comment>
<comment type="cofactor">
    <cofactor evidence="9">
        <name>Zn(2+)</name>
        <dbReference type="ChEBI" id="CHEBI:29105"/>
    </cofactor>
    <text evidence="9">Binds 1 zinc ion per subunit.</text>
</comment>
<dbReference type="InterPro" id="IPR009045">
    <property type="entry name" value="Zn_M74/Hedgehog-like"/>
</dbReference>
<dbReference type="Gene3D" id="3.30.1380.10">
    <property type="match status" value="1"/>
</dbReference>
<sequence length="253" mass="28292">MKTCISNESAIAPESRSATARPLAAATLACVALATAACASVEVASAPTPAAAGMVDIRSLVPDIALEMRYAGTENFVGRRVDGYDAPKCYLHKSVAEALRQVEQDLRGEGLRLKLFDCYRPRRAVLDFMRWAEDETDQRTKPQYYPEMEKSQLVGEYISPTSGHSRGATLDLTLMRCEADGRCEPLPMGTGFDYFGPVANTESPRITEAQRANRERLRQAMEKHGFENYPKEWWHYTFKPEPTPDTAFDFPVR</sequence>
<keyword evidence="8 10" id="KW-0961">Cell wall biogenesis/degradation</keyword>
<proteinExistence type="inferred from homology"/>
<feature type="site" description="Transition state stabilizer" evidence="9">
    <location>
        <position position="120"/>
    </location>
</feature>
<dbReference type="PIRSF" id="PIRSF026671">
    <property type="entry name" value="AA_dipeptidase"/>
    <property type="match status" value="1"/>
</dbReference>
<evidence type="ECO:0000256" key="10">
    <source>
        <dbReference type="PIRNR" id="PIRNR026671"/>
    </source>
</evidence>
<dbReference type="InterPro" id="IPR000755">
    <property type="entry name" value="A_A_dipeptidase"/>
</dbReference>
<evidence type="ECO:0000313" key="11">
    <source>
        <dbReference type="EMBL" id="MCL1633942.1"/>
    </source>
</evidence>
<keyword evidence="12" id="KW-1185">Reference proteome</keyword>
<evidence type="ECO:0000256" key="7">
    <source>
        <dbReference type="ARBA" id="ARBA00023049"/>
    </source>
</evidence>
<dbReference type="EC" id="3.4.13.22" evidence="9 10"/>
<dbReference type="CDD" id="cd14817">
    <property type="entry name" value="D-Ala-D-Ala_dipeptidase_VanX"/>
    <property type="match status" value="1"/>
</dbReference>
<dbReference type="PANTHER" id="PTHR43126:SF1">
    <property type="entry name" value="D-ALANYL-D-ALANINE DIPEPTIDASE"/>
    <property type="match status" value="1"/>
</dbReference>
<evidence type="ECO:0000256" key="3">
    <source>
        <dbReference type="ARBA" id="ARBA00022723"/>
    </source>
</evidence>
<keyword evidence="3 9" id="KW-0479">Metal-binding</keyword>
<comment type="caution">
    <text evidence="11">The sequence shown here is derived from an EMBL/GenBank/DDBJ whole genome shotgun (WGS) entry which is preliminary data.</text>
</comment>
<evidence type="ECO:0000313" key="12">
    <source>
        <dbReference type="Proteomes" id="UP001431217"/>
    </source>
</evidence>
<evidence type="ECO:0000256" key="8">
    <source>
        <dbReference type="ARBA" id="ARBA00023316"/>
    </source>
</evidence>
<dbReference type="SUPFAM" id="SSF55166">
    <property type="entry name" value="Hedgehog/DD-peptidase"/>
    <property type="match status" value="1"/>
</dbReference>
<comment type="function">
    <text evidence="9 10">Catalyzes hydrolysis of the D-alanyl-D-alanine dipeptide.</text>
</comment>
<feature type="binding site" evidence="9">
    <location>
        <position position="164"/>
    </location>
    <ligand>
        <name>Zn(2+)</name>
        <dbReference type="ChEBI" id="CHEBI:29105"/>
        <note>catalytic</note>
    </ligand>
</feature>
<evidence type="ECO:0000256" key="1">
    <source>
        <dbReference type="ARBA" id="ARBA00001362"/>
    </source>
</evidence>